<organism evidence="2 3">
    <name type="scientific">Mycolicibacterium insubricum</name>
    <dbReference type="NCBI Taxonomy" id="444597"/>
    <lineage>
        <taxon>Bacteria</taxon>
        <taxon>Bacillati</taxon>
        <taxon>Actinomycetota</taxon>
        <taxon>Actinomycetes</taxon>
        <taxon>Mycobacteriales</taxon>
        <taxon>Mycobacteriaceae</taxon>
        <taxon>Mycolicibacterium</taxon>
    </lineage>
</organism>
<sequence length="140" mass="14709">MVALHGGHDDHDHPPAPGDAVHDARSWSKAPDFAGDPDRAAAVHAATAADRQRYLTAGLTPVDCRFCHATVAVRKLGPEYTAVQWNSGSTSQCAHFAAIREQGGNPSRERSCPRLSDSIKHAVAEGCLEAFSSAPSPGDG</sequence>
<dbReference type="OrthoDB" id="4554341at2"/>
<accession>A0A1X0DDT2</accession>
<comment type="caution">
    <text evidence="2">The sequence shown here is derived from an EMBL/GenBank/DDBJ whole genome shotgun (WGS) entry which is preliminary data.</text>
</comment>
<feature type="region of interest" description="Disordered" evidence="1">
    <location>
        <begin position="1"/>
        <end position="38"/>
    </location>
</feature>
<dbReference type="STRING" id="444597.BST26_10910"/>
<dbReference type="EMBL" id="MVHS01000021">
    <property type="protein sequence ID" value="ORA70535.1"/>
    <property type="molecule type" value="Genomic_DNA"/>
</dbReference>
<evidence type="ECO:0000256" key="1">
    <source>
        <dbReference type="SAM" id="MobiDB-lite"/>
    </source>
</evidence>
<feature type="compositionally biased region" description="Basic and acidic residues" evidence="1">
    <location>
        <begin position="1"/>
        <end position="26"/>
    </location>
</feature>
<reference evidence="2 3" key="1">
    <citation type="submission" date="2016-12" db="EMBL/GenBank/DDBJ databases">
        <title>The new phylogeny of genus Mycobacterium.</title>
        <authorList>
            <person name="Tortoli E."/>
            <person name="Trovato A."/>
            <person name="Cirillo D.M."/>
        </authorList>
    </citation>
    <scope>NUCLEOTIDE SEQUENCE [LARGE SCALE GENOMIC DNA]</scope>
    <source>
        <strain evidence="2 3">DSM 45130</strain>
    </source>
</reference>
<dbReference type="AlphaFoldDB" id="A0A1X0DDT2"/>
<evidence type="ECO:0000313" key="3">
    <source>
        <dbReference type="Proteomes" id="UP000192801"/>
    </source>
</evidence>
<evidence type="ECO:0000313" key="2">
    <source>
        <dbReference type="EMBL" id="ORA70535.1"/>
    </source>
</evidence>
<keyword evidence="3" id="KW-1185">Reference proteome</keyword>
<gene>
    <name evidence="2" type="ORF">BST26_10910</name>
</gene>
<protein>
    <submittedName>
        <fullName evidence="2">Uncharacterized protein</fullName>
    </submittedName>
</protein>
<dbReference type="RefSeq" id="WP_083030932.1">
    <property type="nucleotide sequence ID" value="NZ_AP022618.1"/>
</dbReference>
<name>A0A1X0DDT2_9MYCO</name>
<proteinExistence type="predicted"/>
<dbReference type="Proteomes" id="UP000192801">
    <property type="component" value="Unassembled WGS sequence"/>
</dbReference>